<accession>A0AA38YX10</accession>
<dbReference type="EMBL" id="JARBHA010000017">
    <property type="protein sequence ID" value="KAJ9678092.1"/>
    <property type="molecule type" value="Genomic_DNA"/>
</dbReference>
<protein>
    <submittedName>
        <fullName evidence="1">Uncharacterized protein</fullName>
    </submittedName>
</protein>
<gene>
    <name evidence="1" type="ORF">PVL29_022855</name>
</gene>
<sequence length="66" mass="7113">MLLPQRHDDTLDVSPSSKSVVSILAVIDSIDGIILDRPDSCNLFSVNCLYGHGMVQSTTLLNANLV</sequence>
<dbReference type="AlphaFoldDB" id="A0AA38YX10"/>
<organism evidence="1 2">
    <name type="scientific">Vitis rotundifolia</name>
    <name type="common">Muscadine grape</name>
    <dbReference type="NCBI Taxonomy" id="103349"/>
    <lineage>
        <taxon>Eukaryota</taxon>
        <taxon>Viridiplantae</taxon>
        <taxon>Streptophyta</taxon>
        <taxon>Embryophyta</taxon>
        <taxon>Tracheophyta</taxon>
        <taxon>Spermatophyta</taxon>
        <taxon>Magnoliopsida</taxon>
        <taxon>eudicotyledons</taxon>
        <taxon>Gunneridae</taxon>
        <taxon>Pentapetalae</taxon>
        <taxon>rosids</taxon>
        <taxon>Vitales</taxon>
        <taxon>Vitaceae</taxon>
        <taxon>Viteae</taxon>
        <taxon>Vitis</taxon>
    </lineage>
</organism>
<evidence type="ECO:0000313" key="2">
    <source>
        <dbReference type="Proteomes" id="UP001168098"/>
    </source>
</evidence>
<reference evidence="1 2" key="1">
    <citation type="journal article" date="2023" name="BMC Biotechnol.">
        <title>Vitis rotundifolia cv Carlos genome sequencing.</title>
        <authorList>
            <person name="Huff M."/>
            <person name="Hulse-Kemp A."/>
            <person name="Scheffler B."/>
            <person name="Youngblood R."/>
            <person name="Simpson S."/>
            <person name="Babiker E."/>
            <person name="Staton M."/>
        </authorList>
    </citation>
    <scope>NUCLEOTIDE SEQUENCE [LARGE SCALE GENOMIC DNA]</scope>
    <source>
        <tissue evidence="1">Leaf</tissue>
    </source>
</reference>
<dbReference type="Proteomes" id="UP001168098">
    <property type="component" value="Unassembled WGS sequence"/>
</dbReference>
<proteinExistence type="predicted"/>
<evidence type="ECO:0000313" key="1">
    <source>
        <dbReference type="EMBL" id="KAJ9678092.1"/>
    </source>
</evidence>
<name>A0AA38YX10_VITRO</name>
<keyword evidence="2" id="KW-1185">Reference proteome</keyword>
<comment type="caution">
    <text evidence="1">The sequence shown here is derived from an EMBL/GenBank/DDBJ whole genome shotgun (WGS) entry which is preliminary data.</text>
</comment>